<dbReference type="EMBL" id="KV419417">
    <property type="protein sequence ID" value="KZS91106.1"/>
    <property type="molecule type" value="Genomic_DNA"/>
</dbReference>
<sequence length="1091" mass="123411">MCIILGHIAPSFFVAVRNTELKDHTGDDTTILTLCPLHTCPNNMSSRSRRSRSPRFKRRQSVVQESAGIEDDSPDPIPSPPSKFDQLLELIKTQIGLLTEQSRALYAQKEEIKAELRAQLHTMNKHTTMLQALETDATKDDKAYEGRALGDAQTWNALDKETLAKIKVVVEQWRDVMQISLVFIALFLTVVTAFISPVIQIFTTPSDSSSPKMRLPSVPTQLVALFYYLALITSHPQISNAVLCVLGMQWGARLIATPLGKTNLERALARERRMLSAEGKMRSLMGVLVWTLLISIGFFVLGFLIQLWDLTFSFAGSAPILIVGGVFATGLSLVILGIIIVTTLHAALNDNSPFESPLSNAMKPMLRWIRRRVRQQEPGTPYDDGKNGSTEINGSRDGDDVGALIQWKKDDGTDILALKTYAQLVLNTNDEEVLERAVPSFEIGQWYAARDSLLPVFHAVRERFLATDTSFRVKETVLKQVAYLKDWGGWEVQIYWRASKANDFTRWCRTQCVELINGANGLRRSDFFPSFALFASLEEDNLGLERWASYAPEKCIAHILCTFNSDGELGEREDIFASAVNVCARLLKEGRTDEVTAIVSHVPRASILQSFIRRPDKWWDGMRDLVTFITKGKEVEVLDEMSFFFSHLPEMSVVDAGREPLLVFEFLQGLISGSPTGFTVPPSFDLSSVLGLVHQNSLFEHYSISLINYLDQRGGFNNLSDLHAALRLWEYCRDEHSAFLEYCRDERSAVWPSDEDITFYQDYSPCFIGEGCLVSRNLTLTVCLALPELIDEKCDGLVQKMCDLIALRDNISIDAKVLKAPILDLVNLDHDQSHAVVSKILSEVQRSDFVTLMIMESCLPWTRIQNIVSYLTAGYELELLTAMSDSGQLEFPSHAMSGLLDFLGHIAHSLPSDFSVSPYLDLSEVLDHVVCKQRKRQTWRNHSNTIMFYFDHGALDNIQRFYLRSATHFFYLCTVDSQKMKGWTDEERTSEHTRQRAMSYLREFNVRAPDDEWLAEHLNLWFPEGLDPLPPIITDEPQLSPTKTAWTFPFRKWRDRFWKAPRSTQLPDRGPDIELGTIGGLDLARISPDDG</sequence>
<evidence type="ECO:0000313" key="5">
    <source>
        <dbReference type="Proteomes" id="UP000076722"/>
    </source>
</evidence>
<dbReference type="Proteomes" id="UP000076722">
    <property type="component" value="Unassembled WGS sequence"/>
</dbReference>
<organism evidence="4 5">
    <name type="scientific">Sistotremastrum niveocremeum HHB9708</name>
    <dbReference type="NCBI Taxonomy" id="1314777"/>
    <lineage>
        <taxon>Eukaryota</taxon>
        <taxon>Fungi</taxon>
        <taxon>Dikarya</taxon>
        <taxon>Basidiomycota</taxon>
        <taxon>Agaricomycotina</taxon>
        <taxon>Agaricomycetes</taxon>
        <taxon>Sistotremastrales</taxon>
        <taxon>Sistotremastraceae</taxon>
        <taxon>Sertulicium</taxon>
        <taxon>Sertulicium niveocremeum</taxon>
    </lineage>
</organism>
<gene>
    <name evidence="4" type="ORF">SISNIDRAFT_468030</name>
</gene>
<feature type="domain" description="DUF6535" evidence="3">
    <location>
        <begin position="155"/>
        <end position="308"/>
    </location>
</feature>
<feature type="transmembrane region" description="Helical" evidence="2">
    <location>
        <begin position="283"/>
        <end position="308"/>
    </location>
</feature>
<proteinExistence type="predicted"/>
<dbReference type="Pfam" id="PF20153">
    <property type="entry name" value="DUF6535"/>
    <property type="match status" value="1"/>
</dbReference>
<keyword evidence="2" id="KW-1133">Transmembrane helix</keyword>
<evidence type="ECO:0000313" key="4">
    <source>
        <dbReference type="EMBL" id="KZS91106.1"/>
    </source>
</evidence>
<dbReference type="AlphaFoldDB" id="A0A164S2R5"/>
<reference evidence="4 5" key="1">
    <citation type="journal article" date="2016" name="Mol. Biol. Evol.">
        <title>Comparative Genomics of Early-Diverging Mushroom-Forming Fungi Provides Insights into the Origins of Lignocellulose Decay Capabilities.</title>
        <authorList>
            <person name="Nagy L.G."/>
            <person name="Riley R."/>
            <person name="Tritt A."/>
            <person name="Adam C."/>
            <person name="Daum C."/>
            <person name="Floudas D."/>
            <person name="Sun H."/>
            <person name="Yadav J.S."/>
            <person name="Pangilinan J."/>
            <person name="Larsson K.H."/>
            <person name="Matsuura K."/>
            <person name="Barry K."/>
            <person name="Labutti K."/>
            <person name="Kuo R."/>
            <person name="Ohm R.A."/>
            <person name="Bhattacharya S.S."/>
            <person name="Shirouzu T."/>
            <person name="Yoshinaga Y."/>
            <person name="Martin F.M."/>
            <person name="Grigoriev I.V."/>
            <person name="Hibbett D.S."/>
        </authorList>
    </citation>
    <scope>NUCLEOTIDE SEQUENCE [LARGE SCALE GENOMIC DNA]</scope>
    <source>
        <strain evidence="4 5">HHB9708</strain>
    </source>
</reference>
<dbReference type="InterPro" id="IPR045338">
    <property type="entry name" value="DUF6535"/>
</dbReference>
<accession>A0A164S2R5</accession>
<keyword evidence="2" id="KW-0812">Transmembrane</keyword>
<feature type="region of interest" description="Disordered" evidence="1">
    <location>
        <begin position="377"/>
        <end position="397"/>
    </location>
</feature>
<protein>
    <recommendedName>
        <fullName evidence="3">DUF6535 domain-containing protein</fullName>
    </recommendedName>
</protein>
<evidence type="ECO:0000259" key="3">
    <source>
        <dbReference type="Pfam" id="PF20153"/>
    </source>
</evidence>
<evidence type="ECO:0000256" key="2">
    <source>
        <dbReference type="SAM" id="Phobius"/>
    </source>
</evidence>
<feature type="transmembrane region" description="Helical" evidence="2">
    <location>
        <begin position="181"/>
        <end position="202"/>
    </location>
</feature>
<feature type="compositionally biased region" description="Basic residues" evidence="1">
    <location>
        <begin position="47"/>
        <end position="60"/>
    </location>
</feature>
<name>A0A164S2R5_9AGAM</name>
<evidence type="ECO:0000256" key="1">
    <source>
        <dbReference type="SAM" id="MobiDB-lite"/>
    </source>
</evidence>
<dbReference type="OrthoDB" id="3235960at2759"/>
<keyword evidence="2" id="KW-0472">Membrane</keyword>
<dbReference type="STRING" id="1314777.A0A164S2R5"/>
<keyword evidence="5" id="KW-1185">Reference proteome</keyword>
<feature type="transmembrane region" description="Helical" evidence="2">
    <location>
        <begin position="320"/>
        <end position="348"/>
    </location>
</feature>
<feature type="region of interest" description="Disordered" evidence="1">
    <location>
        <begin position="42"/>
        <end position="83"/>
    </location>
</feature>